<keyword evidence="2" id="KW-1185">Reference proteome</keyword>
<evidence type="ECO:0000313" key="1">
    <source>
        <dbReference type="EMBL" id="SDE89368.1"/>
    </source>
</evidence>
<proteinExistence type="predicted"/>
<dbReference type="AlphaFoldDB" id="A0A1G7GMH0"/>
<sequence>MADDNKISIDVTITGEQESTALATQIIQELVNYSSP</sequence>
<dbReference type="Proteomes" id="UP000199072">
    <property type="component" value="Unassembled WGS sequence"/>
</dbReference>
<organism evidence="1 2">
    <name type="scientific">Mucilaginibacter pineti</name>
    <dbReference type="NCBI Taxonomy" id="1391627"/>
    <lineage>
        <taxon>Bacteria</taxon>
        <taxon>Pseudomonadati</taxon>
        <taxon>Bacteroidota</taxon>
        <taxon>Sphingobacteriia</taxon>
        <taxon>Sphingobacteriales</taxon>
        <taxon>Sphingobacteriaceae</taxon>
        <taxon>Mucilaginibacter</taxon>
    </lineage>
</organism>
<gene>
    <name evidence="1" type="ORF">SAMN05216464_110215</name>
</gene>
<dbReference type="EMBL" id="FNAI01000010">
    <property type="protein sequence ID" value="SDE89368.1"/>
    <property type="molecule type" value="Genomic_DNA"/>
</dbReference>
<protein>
    <submittedName>
        <fullName evidence="1">Uncharacterized protein</fullName>
    </submittedName>
</protein>
<evidence type="ECO:0000313" key="2">
    <source>
        <dbReference type="Proteomes" id="UP000199072"/>
    </source>
</evidence>
<reference evidence="1 2" key="1">
    <citation type="submission" date="2016-10" db="EMBL/GenBank/DDBJ databases">
        <authorList>
            <person name="de Groot N.N."/>
        </authorList>
    </citation>
    <scope>NUCLEOTIDE SEQUENCE [LARGE SCALE GENOMIC DNA]</scope>
    <source>
        <strain evidence="1 2">47C3B</strain>
    </source>
</reference>
<name>A0A1G7GMH0_9SPHI</name>
<accession>A0A1G7GMH0</accession>